<dbReference type="InParanoid" id="J0WRS0"/>
<keyword evidence="3" id="KW-1185">Reference proteome</keyword>
<feature type="region of interest" description="Disordered" evidence="1">
    <location>
        <begin position="118"/>
        <end position="140"/>
    </location>
</feature>
<feature type="compositionally biased region" description="Basic and acidic residues" evidence="1">
    <location>
        <begin position="118"/>
        <end position="130"/>
    </location>
</feature>
<dbReference type="EMBL" id="JH687926">
    <property type="protein sequence ID" value="EJD34709.1"/>
    <property type="molecule type" value="Genomic_DNA"/>
</dbReference>
<gene>
    <name evidence="2" type="ORF">AURDEDRAFT_117578</name>
</gene>
<dbReference type="Proteomes" id="UP000006514">
    <property type="component" value="Unassembled WGS sequence"/>
</dbReference>
<dbReference type="KEGG" id="adl:AURDEDRAFT_117578"/>
<name>J0WRS0_AURST</name>
<organism evidence="2 3">
    <name type="scientific">Auricularia subglabra (strain TFB-10046 / SS5)</name>
    <name type="common">White-rot fungus</name>
    <name type="synonym">Auricularia delicata (strain TFB10046)</name>
    <dbReference type="NCBI Taxonomy" id="717982"/>
    <lineage>
        <taxon>Eukaryota</taxon>
        <taxon>Fungi</taxon>
        <taxon>Dikarya</taxon>
        <taxon>Basidiomycota</taxon>
        <taxon>Agaricomycotina</taxon>
        <taxon>Agaricomycetes</taxon>
        <taxon>Auriculariales</taxon>
        <taxon>Auriculariaceae</taxon>
        <taxon>Auricularia</taxon>
    </lineage>
</organism>
<reference evidence="3" key="1">
    <citation type="journal article" date="2012" name="Science">
        <title>The Paleozoic origin of enzymatic lignin decomposition reconstructed from 31 fungal genomes.</title>
        <authorList>
            <person name="Floudas D."/>
            <person name="Binder M."/>
            <person name="Riley R."/>
            <person name="Barry K."/>
            <person name="Blanchette R.A."/>
            <person name="Henrissat B."/>
            <person name="Martinez A.T."/>
            <person name="Otillar R."/>
            <person name="Spatafora J.W."/>
            <person name="Yadav J.S."/>
            <person name="Aerts A."/>
            <person name="Benoit I."/>
            <person name="Boyd A."/>
            <person name="Carlson A."/>
            <person name="Copeland A."/>
            <person name="Coutinho P.M."/>
            <person name="de Vries R.P."/>
            <person name="Ferreira P."/>
            <person name="Findley K."/>
            <person name="Foster B."/>
            <person name="Gaskell J."/>
            <person name="Glotzer D."/>
            <person name="Gorecki P."/>
            <person name="Heitman J."/>
            <person name="Hesse C."/>
            <person name="Hori C."/>
            <person name="Igarashi K."/>
            <person name="Jurgens J.A."/>
            <person name="Kallen N."/>
            <person name="Kersten P."/>
            <person name="Kohler A."/>
            <person name="Kuees U."/>
            <person name="Kumar T.K.A."/>
            <person name="Kuo A."/>
            <person name="LaButti K."/>
            <person name="Larrondo L.F."/>
            <person name="Lindquist E."/>
            <person name="Ling A."/>
            <person name="Lombard V."/>
            <person name="Lucas S."/>
            <person name="Lundell T."/>
            <person name="Martin R."/>
            <person name="McLaughlin D.J."/>
            <person name="Morgenstern I."/>
            <person name="Morin E."/>
            <person name="Murat C."/>
            <person name="Nagy L.G."/>
            <person name="Nolan M."/>
            <person name="Ohm R.A."/>
            <person name="Patyshakuliyeva A."/>
            <person name="Rokas A."/>
            <person name="Ruiz-Duenas F.J."/>
            <person name="Sabat G."/>
            <person name="Salamov A."/>
            <person name="Samejima M."/>
            <person name="Schmutz J."/>
            <person name="Slot J.C."/>
            <person name="St John F."/>
            <person name="Stenlid J."/>
            <person name="Sun H."/>
            <person name="Sun S."/>
            <person name="Syed K."/>
            <person name="Tsang A."/>
            <person name="Wiebenga A."/>
            <person name="Young D."/>
            <person name="Pisabarro A."/>
            <person name="Eastwood D.C."/>
            <person name="Martin F."/>
            <person name="Cullen D."/>
            <person name="Grigoriev I.V."/>
            <person name="Hibbett D.S."/>
        </authorList>
    </citation>
    <scope>NUCLEOTIDE SEQUENCE [LARGE SCALE GENOMIC DNA]</scope>
    <source>
        <strain evidence="3">TFB10046</strain>
    </source>
</reference>
<evidence type="ECO:0000256" key="1">
    <source>
        <dbReference type="SAM" id="MobiDB-lite"/>
    </source>
</evidence>
<evidence type="ECO:0000313" key="3">
    <source>
        <dbReference type="Proteomes" id="UP000006514"/>
    </source>
</evidence>
<proteinExistence type="predicted"/>
<sequence>MPTRRCTDPEELGLPELTFAENATTSPFSISLDLAYFDFSNIPRLADGRQSIVMWYAGVSRGRLPNFVRPKPRRTRFMALPDAISLIQAQPLHDVVAVRALRLFRRILTATQPLPIPRDLKPSLPRDERGASNTPNPKDIPCYPASMMLDPIFPVPTPNTTAIVRHSSWSAADFVVRTGVVILDTQQNLVLLASGAKSNTPVTLPRFTQDDDAGRLLRIPLGSLESTCSRLALPRMWKRYQYIDGCELPRAETVLQADATTNPFFVTFKTWWDYKGETIAQSLGRQEITFWYAGAFDASLGAPANYVAVPIAEARTKLDTTDEYAFAALKLCTELLELDKGLCTV</sequence>
<evidence type="ECO:0000313" key="2">
    <source>
        <dbReference type="EMBL" id="EJD34709.1"/>
    </source>
</evidence>
<accession>J0WRS0</accession>
<dbReference type="AlphaFoldDB" id="J0WRS0"/>
<protein>
    <submittedName>
        <fullName evidence="2">Uncharacterized protein</fullName>
    </submittedName>
</protein>